<dbReference type="InterPro" id="IPR041881">
    <property type="entry name" value="PqqD_sf"/>
</dbReference>
<evidence type="ECO:0000313" key="1">
    <source>
        <dbReference type="EMBL" id="KEO88633.1"/>
    </source>
</evidence>
<dbReference type="Gene3D" id="1.10.10.1150">
    <property type="entry name" value="Coenzyme PQQ synthesis protein D (PqqD)"/>
    <property type="match status" value="1"/>
</dbReference>
<dbReference type="RefSeq" id="WP_034962192.1">
    <property type="nucleotide sequence ID" value="NZ_JMIW01000009.1"/>
</dbReference>
<proteinExistence type="predicted"/>
<dbReference type="AlphaFoldDB" id="A0A074M9Z7"/>
<dbReference type="Pfam" id="PF05402">
    <property type="entry name" value="PqqD"/>
    <property type="match status" value="1"/>
</dbReference>
<dbReference type="eggNOG" id="ENOG5033BC0">
    <property type="taxonomic scope" value="Bacteria"/>
</dbReference>
<accession>A0A074M9Z7</accession>
<evidence type="ECO:0008006" key="3">
    <source>
        <dbReference type="Google" id="ProtNLM"/>
    </source>
</evidence>
<reference evidence="1 2" key="1">
    <citation type="submission" date="2014-04" db="EMBL/GenBank/DDBJ databases">
        <title>A comprehensive comparison of genomes of Erythrobacter spp. strains.</title>
        <authorList>
            <person name="Zheng Q."/>
        </authorList>
    </citation>
    <scope>NUCLEOTIDE SEQUENCE [LARGE SCALE GENOMIC DNA]</scope>
    <source>
        <strain evidence="1 2">DSM 6997</strain>
    </source>
</reference>
<comment type="caution">
    <text evidence="1">The sequence shown here is derived from an EMBL/GenBank/DDBJ whole genome shotgun (WGS) entry which is preliminary data.</text>
</comment>
<keyword evidence="2" id="KW-1185">Reference proteome</keyword>
<name>A0A074M9Z7_ERYLO</name>
<gene>
    <name evidence="1" type="ORF">EH31_16895</name>
</gene>
<sequence length="93" mass="10218">MQLTDQFTVSEDVVVREVSGELVLLDLNSGQYFGLDAVGARIWELLADGLRDLNAICDQIENEFDAPRERIEADLIALATQLQEQALIAAKAA</sequence>
<dbReference type="EMBL" id="JMIW01000009">
    <property type="protein sequence ID" value="KEO88633.1"/>
    <property type="molecule type" value="Genomic_DNA"/>
</dbReference>
<dbReference type="STRING" id="1044.EH31_16895"/>
<dbReference type="OrthoDB" id="1495225at2"/>
<evidence type="ECO:0000313" key="2">
    <source>
        <dbReference type="Proteomes" id="UP000027647"/>
    </source>
</evidence>
<dbReference type="InterPro" id="IPR008792">
    <property type="entry name" value="PQQD"/>
</dbReference>
<organism evidence="1 2">
    <name type="scientific">Erythrobacter longus</name>
    <dbReference type="NCBI Taxonomy" id="1044"/>
    <lineage>
        <taxon>Bacteria</taxon>
        <taxon>Pseudomonadati</taxon>
        <taxon>Pseudomonadota</taxon>
        <taxon>Alphaproteobacteria</taxon>
        <taxon>Sphingomonadales</taxon>
        <taxon>Erythrobacteraceae</taxon>
        <taxon>Erythrobacter/Porphyrobacter group</taxon>
        <taxon>Erythrobacter</taxon>
    </lineage>
</organism>
<protein>
    <recommendedName>
        <fullName evidence="3">Thymidylate synthase</fullName>
    </recommendedName>
</protein>
<dbReference type="Proteomes" id="UP000027647">
    <property type="component" value="Unassembled WGS sequence"/>
</dbReference>